<gene>
    <name evidence="1" type="ORF">ENR63_00845</name>
</gene>
<reference evidence="1" key="1">
    <citation type="journal article" date="2020" name="mSystems">
        <title>Genome- and Community-Level Interaction Insights into Carbon Utilization and Element Cycling Functions of Hydrothermarchaeota in Hydrothermal Sediment.</title>
        <authorList>
            <person name="Zhou Z."/>
            <person name="Liu Y."/>
            <person name="Xu W."/>
            <person name="Pan J."/>
            <person name="Luo Z.H."/>
            <person name="Li M."/>
        </authorList>
    </citation>
    <scope>NUCLEOTIDE SEQUENCE [LARGE SCALE GENOMIC DNA]</scope>
    <source>
        <strain evidence="1">SpSt-417</strain>
    </source>
</reference>
<protein>
    <submittedName>
        <fullName evidence="1">DUF1610 domain-containing protein</fullName>
    </submittedName>
</protein>
<organism evidence="1">
    <name type="scientific">candidate division WWE3 bacterium</name>
    <dbReference type="NCBI Taxonomy" id="2053526"/>
    <lineage>
        <taxon>Bacteria</taxon>
        <taxon>Katanobacteria</taxon>
    </lineage>
</organism>
<evidence type="ECO:0000313" key="1">
    <source>
        <dbReference type="EMBL" id="HGW29456.1"/>
    </source>
</evidence>
<sequence length="80" mass="9013">MQDVEDKKATETDGEEKGVEFVCPKCGSISRDDVVFLCNTCTRDEVVYKDGMYICPSCLNPGENFECMICESKEVKMVKN</sequence>
<dbReference type="AlphaFoldDB" id="A0A7C4XI22"/>
<comment type="caution">
    <text evidence="1">The sequence shown here is derived from an EMBL/GenBank/DDBJ whole genome shotgun (WGS) entry which is preliminary data.</text>
</comment>
<accession>A0A7C4XI22</accession>
<proteinExistence type="predicted"/>
<name>A0A7C4XI22_UNCKA</name>
<dbReference type="EMBL" id="DSRT01000046">
    <property type="protein sequence ID" value="HGW29456.1"/>
    <property type="molecule type" value="Genomic_DNA"/>
</dbReference>